<dbReference type="Pfam" id="PF20256">
    <property type="entry name" value="MoCoBD_2"/>
    <property type="match status" value="1"/>
</dbReference>
<dbReference type="AlphaFoldDB" id="A0A841IWP5"/>
<dbReference type="Gene3D" id="3.30.365.10">
    <property type="entry name" value="Aldehyde oxidase/xanthine dehydrogenase, molybdopterin binding domain"/>
    <property type="match status" value="4"/>
</dbReference>
<dbReference type="RefSeq" id="WP_184078208.1">
    <property type="nucleotide sequence ID" value="NZ_JACIJP010000001.1"/>
</dbReference>
<dbReference type="EMBL" id="JACIJP010000001">
    <property type="protein sequence ID" value="MBB6123359.1"/>
    <property type="molecule type" value="Genomic_DNA"/>
</dbReference>
<dbReference type="InterPro" id="IPR012368">
    <property type="entry name" value="OxRdtase_Mopterin-bd_su_IorB"/>
</dbReference>
<sequence length="760" mass="82429">MDTATTPEPSSPKTRSKARTIGRRAFLVSSVVIAGGVAFGYYTVKKPHLNPLRDQLGPDEATFNPWVKISPKGITLITPHADIGQGVASMQAALIAEEMDLDFGQFEISQGTPSAAYYNTALAGETVPFLRNDHGIVAESVRTIADAMVKVMGMQSTGGSSSTIDSFVKLRTAGAVARETLKEAAFKRTGIPVRDLRTASGAVILPDATKIPYTQLAGDAAKLSPVTDVVLRDPSQWRLIGKKMERLDIVPKSTGTLTYGIDLDFKGMLYAAVKVSPRIGAARLGYDASKAKAMRGVKAILEIPNGVAVIADNTWRAFQAADAITFTWGKAPYPPDQDAHWAEVGRSFTKERLDKEWRHEGDVDRALSGAKVIEAEYRAPYVAHQPLEPLSAVIKVTDGRADLWTASQAPGIAQQKAAEVTGLPLENVHVYNQYAGGSFGHRLEFDHVKLAAEIGRQMKGQVIKMTFSREEDFTHDYPRQIAMARPRGTVKNGRVETCDLHIAAVSAARSYMSRLGTSIPGADLMLAAGAWDLPYKIPNFRVTTYAVPELAPVSSWRSVGPSTSAFFADCFLDELIHAAGADPMEERLRLTDDPEARRVLETVARMSNWGSSLGPNRGRGVAFATTLGTPVAEVVEVWNTPDGIQIEKVYVAAEVGRIVDPVNFENHVQGGVVWGLGHAMNCEITYADGMIQQPNYHVHEAMRLRQCPEIIVKGIETSAEIRGIGEPPVPPAAPALANAIFAATGKRIREMPFNKHINFV</sequence>
<evidence type="ECO:0000256" key="1">
    <source>
        <dbReference type="SAM" id="Phobius"/>
    </source>
</evidence>
<name>A0A841IWP5_9SPHN</name>
<dbReference type="Proteomes" id="UP000552700">
    <property type="component" value="Unassembled WGS sequence"/>
</dbReference>
<comment type="caution">
    <text evidence="3">The sequence shown here is derived from an EMBL/GenBank/DDBJ whole genome shotgun (WGS) entry which is preliminary data.</text>
</comment>
<dbReference type="SUPFAM" id="SSF56003">
    <property type="entry name" value="Molybdenum cofactor-binding domain"/>
    <property type="match status" value="2"/>
</dbReference>
<gene>
    <name evidence="3" type="ORF">FHS92_001066</name>
</gene>
<evidence type="ECO:0000313" key="4">
    <source>
        <dbReference type="Proteomes" id="UP000552700"/>
    </source>
</evidence>
<dbReference type="InterPro" id="IPR052516">
    <property type="entry name" value="N-heterocyclic_Hydroxylase"/>
</dbReference>
<dbReference type="Gene3D" id="3.90.1170.50">
    <property type="entry name" value="Aldehyde oxidase/xanthine dehydrogenase, a/b hammerhead"/>
    <property type="match status" value="1"/>
</dbReference>
<dbReference type="SUPFAM" id="SSF54665">
    <property type="entry name" value="CO dehydrogenase molybdoprotein N-domain-like"/>
    <property type="match status" value="1"/>
</dbReference>
<dbReference type="Pfam" id="PF02738">
    <property type="entry name" value="MoCoBD_1"/>
    <property type="match status" value="1"/>
</dbReference>
<proteinExistence type="predicted"/>
<evidence type="ECO:0000259" key="2">
    <source>
        <dbReference type="SMART" id="SM01008"/>
    </source>
</evidence>
<dbReference type="EC" id="1.3.99.16" evidence="3"/>
<keyword evidence="1" id="KW-1133">Transmembrane helix</keyword>
<dbReference type="InterPro" id="IPR000674">
    <property type="entry name" value="Ald_Oxase/Xan_DH_a/b"/>
</dbReference>
<dbReference type="GO" id="GO:0047121">
    <property type="term" value="F:isoquinoline 1-oxidoreductase activity"/>
    <property type="evidence" value="ECO:0007669"/>
    <property type="project" value="UniProtKB-EC"/>
</dbReference>
<dbReference type="InterPro" id="IPR046867">
    <property type="entry name" value="AldOxase/xan_DH_MoCoBD2"/>
</dbReference>
<reference evidence="3 4" key="1">
    <citation type="submission" date="2020-08" db="EMBL/GenBank/DDBJ databases">
        <title>Genomic Encyclopedia of Type Strains, Phase IV (KMG-IV): sequencing the most valuable type-strain genomes for metagenomic binning, comparative biology and taxonomic classification.</title>
        <authorList>
            <person name="Goeker M."/>
        </authorList>
    </citation>
    <scope>NUCLEOTIDE SEQUENCE [LARGE SCALE GENOMIC DNA]</scope>
    <source>
        <strain evidence="3 4">DSM 102255</strain>
    </source>
</reference>
<dbReference type="PANTHER" id="PTHR47495:SF1">
    <property type="entry name" value="BLL3820 PROTEIN"/>
    <property type="match status" value="1"/>
</dbReference>
<keyword evidence="3" id="KW-0560">Oxidoreductase</keyword>
<keyword evidence="1" id="KW-0812">Transmembrane</keyword>
<feature type="transmembrane region" description="Helical" evidence="1">
    <location>
        <begin position="25"/>
        <end position="44"/>
    </location>
</feature>
<dbReference type="PANTHER" id="PTHR47495">
    <property type="entry name" value="ALDEHYDE DEHYDROGENASE"/>
    <property type="match status" value="1"/>
</dbReference>
<protein>
    <submittedName>
        <fullName evidence="3">Isoquinoline 1-oxidoreductase beta subunit</fullName>
        <ecNumber evidence="3">1.3.99.16</ecNumber>
    </submittedName>
</protein>
<keyword evidence="1" id="KW-0472">Membrane</keyword>
<dbReference type="InterPro" id="IPR037165">
    <property type="entry name" value="AldOxase/xan_DH_Mopterin-bd_sf"/>
</dbReference>
<keyword evidence="4" id="KW-1185">Reference proteome</keyword>
<dbReference type="InterPro" id="IPR036856">
    <property type="entry name" value="Ald_Oxase/Xan_DH_a/b_sf"/>
</dbReference>
<dbReference type="SMART" id="SM01008">
    <property type="entry name" value="Ald_Xan_dh_C"/>
    <property type="match status" value="1"/>
</dbReference>
<dbReference type="PIRSF" id="PIRSF036389">
    <property type="entry name" value="IOR_B"/>
    <property type="match status" value="1"/>
</dbReference>
<organism evidence="3 4">
    <name type="scientific">Sphingobium subterraneum</name>
    <dbReference type="NCBI Taxonomy" id="627688"/>
    <lineage>
        <taxon>Bacteria</taxon>
        <taxon>Pseudomonadati</taxon>
        <taxon>Pseudomonadota</taxon>
        <taxon>Alphaproteobacteria</taxon>
        <taxon>Sphingomonadales</taxon>
        <taxon>Sphingomonadaceae</taxon>
        <taxon>Sphingobium</taxon>
    </lineage>
</organism>
<evidence type="ECO:0000313" key="3">
    <source>
        <dbReference type="EMBL" id="MBB6123359.1"/>
    </source>
</evidence>
<accession>A0A841IWP5</accession>
<dbReference type="InterPro" id="IPR008274">
    <property type="entry name" value="AldOxase/xan_DH_MoCoBD1"/>
</dbReference>
<feature type="domain" description="Aldehyde oxidase/xanthine dehydrogenase a/b hammerhead" evidence="2">
    <location>
        <begin position="254"/>
        <end position="332"/>
    </location>
</feature>